<evidence type="ECO:0000313" key="2">
    <source>
        <dbReference type="EMBL" id="KTG08323.1"/>
    </source>
</evidence>
<gene>
    <name evidence="2" type="ORF">AUR64_18985</name>
</gene>
<accession>A0A0W1R4L4</accession>
<evidence type="ECO:0000259" key="1">
    <source>
        <dbReference type="Pfam" id="PF14344"/>
    </source>
</evidence>
<comment type="caution">
    <text evidence="2">The sequence shown here is derived from an EMBL/GenBank/DDBJ whole genome shotgun (WGS) entry which is preliminary data.</text>
</comment>
<feature type="domain" description="DUF4397" evidence="1">
    <location>
        <begin position="25"/>
        <end position="142"/>
    </location>
</feature>
<sequence length="262" mass="27212">MKLLGGGALALGAGTQTAAAQQQTARVRAVHASPDAPAVDVYIDGELVLEGLEFQGVSPYLSVPTGTYQVAVTPAGASEEEAVIDAEVSLQKGNYSLAAIGQVTDGSIRPLVVRTPVLGQVQGLSVAQAVHAAPDAPPVDVTAVVENEQLNRQLQMLPPELVMGIPESQLRFTDEGQAELTLIDGLSFGNVSDTLVVPATQYTLQIRAATPGNDGDVVASVPAALEGGVSYTAYASGYLEPPQEVVDELGNRDFELFFATTQ</sequence>
<dbReference type="InterPro" id="IPR025510">
    <property type="entry name" value="DUF4397"/>
</dbReference>
<dbReference type="EMBL" id="LOPU01000031">
    <property type="protein sequence ID" value="KTG08323.1"/>
    <property type="molecule type" value="Genomic_DNA"/>
</dbReference>
<evidence type="ECO:0000313" key="3">
    <source>
        <dbReference type="Proteomes" id="UP000054387"/>
    </source>
</evidence>
<protein>
    <recommendedName>
        <fullName evidence="1">DUF4397 domain-containing protein</fullName>
    </recommendedName>
</protein>
<dbReference type="AlphaFoldDB" id="A0A0W1R4L4"/>
<keyword evidence="3" id="KW-1185">Reference proteome</keyword>
<proteinExistence type="predicted"/>
<organism evidence="2 3">
    <name type="scientific">Haloprofundus marisrubri</name>
    <dbReference type="NCBI Taxonomy" id="1514971"/>
    <lineage>
        <taxon>Archaea</taxon>
        <taxon>Methanobacteriati</taxon>
        <taxon>Methanobacteriota</taxon>
        <taxon>Stenosarchaea group</taxon>
        <taxon>Halobacteria</taxon>
        <taxon>Halobacteriales</taxon>
        <taxon>Haloferacaceae</taxon>
        <taxon>Haloprofundus</taxon>
    </lineage>
</organism>
<dbReference type="STRING" id="1514971.AUR64_18985"/>
<reference evidence="2 3" key="1">
    <citation type="submission" date="2015-12" db="EMBL/GenBank/DDBJ databases">
        <title>Haloprofundus marisrubri gen. nov., sp. nov., an extremely halophilic archaeon isolated from the Discovery deep brine-seawater interface in the Red Sea.</title>
        <authorList>
            <person name="Zhang G."/>
            <person name="Stingl U."/>
            <person name="Rashid M."/>
        </authorList>
    </citation>
    <scope>NUCLEOTIDE SEQUENCE [LARGE SCALE GENOMIC DNA]</scope>
    <source>
        <strain evidence="2 3">SB9</strain>
    </source>
</reference>
<name>A0A0W1R4L4_9EURY</name>
<dbReference type="Proteomes" id="UP000054387">
    <property type="component" value="Unassembled WGS sequence"/>
</dbReference>
<dbReference type="Pfam" id="PF14344">
    <property type="entry name" value="DUF4397"/>
    <property type="match status" value="1"/>
</dbReference>